<reference evidence="2 3" key="1">
    <citation type="submission" date="2024-03" db="EMBL/GenBank/DDBJ databases">
        <authorList>
            <person name="Martinez-Hernandez J."/>
        </authorList>
    </citation>
    <scope>NUCLEOTIDE SEQUENCE [LARGE SCALE GENOMIC DNA]</scope>
</reference>
<evidence type="ECO:0000313" key="3">
    <source>
        <dbReference type="Proteomes" id="UP001497480"/>
    </source>
</evidence>
<proteinExistence type="predicted"/>
<dbReference type="AlphaFoldDB" id="A0AAV1YN99"/>
<feature type="region of interest" description="Disordered" evidence="1">
    <location>
        <begin position="161"/>
        <end position="300"/>
    </location>
</feature>
<sequence>MGCCVSTSDKSNRSSELNVLEESRAPPSLEEETVKEVLSETPKWKPTVAKFEGEKNIVAKFEGENHTVATFDAEKYTVAKFEAEKTLQKKAVARIEGENHTVATFDAEKYTVAKFEAEKTLQKTAVAKFEGESKVEKVMMALESNIGEEEISEVCSLSESVSTTTLTEEETRQRVHRSPAKINKNRSFSGEFGGSGRRGKSPARRTEQSPVRRNMRVVQSRECQMGNNVTRNQPRRDNSVRRSMSPATHGDNVLSRPIVDRSPSARRTNQSPARARTAASENGSRKKESPAMEQSGNESLENPLVSLECFIFL</sequence>
<organism evidence="2 3">
    <name type="scientific">Lupinus luteus</name>
    <name type="common">European yellow lupine</name>
    <dbReference type="NCBI Taxonomy" id="3873"/>
    <lineage>
        <taxon>Eukaryota</taxon>
        <taxon>Viridiplantae</taxon>
        <taxon>Streptophyta</taxon>
        <taxon>Embryophyta</taxon>
        <taxon>Tracheophyta</taxon>
        <taxon>Spermatophyta</taxon>
        <taxon>Magnoliopsida</taxon>
        <taxon>eudicotyledons</taxon>
        <taxon>Gunneridae</taxon>
        <taxon>Pentapetalae</taxon>
        <taxon>rosids</taxon>
        <taxon>fabids</taxon>
        <taxon>Fabales</taxon>
        <taxon>Fabaceae</taxon>
        <taxon>Papilionoideae</taxon>
        <taxon>50 kb inversion clade</taxon>
        <taxon>genistoids sensu lato</taxon>
        <taxon>core genistoids</taxon>
        <taxon>Genisteae</taxon>
        <taxon>Lupinus</taxon>
    </lineage>
</organism>
<feature type="compositionally biased region" description="Polar residues" evidence="1">
    <location>
        <begin position="221"/>
        <end position="232"/>
    </location>
</feature>
<gene>
    <name evidence="2" type="ORF">LLUT_LOCUS35454</name>
</gene>
<dbReference type="PANTHER" id="PTHR33871">
    <property type="entry name" value="OS05G0503100 PROTEIN-RELATED"/>
    <property type="match status" value="1"/>
</dbReference>
<name>A0AAV1YN99_LUPLU</name>
<feature type="compositionally biased region" description="Polar residues" evidence="1">
    <location>
        <begin position="1"/>
        <end position="17"/>
    </location>
</feature>
<feature type="region of interest" description="Disordered" evidence="1">
    <location>
        <begin position="1"/>
        <end position="37"/>
    </location>
</feature>
<dbReference type="EMBL" id="CAXHTB010000026">
    <property type="protein sequence ID" value="CAL0334394.1"/>
    <property type="molecule type" value="Genomic_DNA"/>
</dbReference>
<protein>
    <submittedName>
        <fullName evidence="2">Uncharacterized protein</fullName>
    </submittedName>
</protein>
<comment type="caution">
    <text evidence="2">The sequence shown here is derived from an EMBL/GenBank/DDBJ whole genome shotgun (WGS) entry which is preliminary data.</text>
</comment>
<evidence type="ECO:0000313" key="2">
    <source>
        <dbReference type="EMBL" id="CAL0334394.1"/>
    </source>
</evidence>
<accession>A0AAV1YN99</accession>
<evidence type="ECO:0000256" key="1">
    <source>
        <dbReference type="SAM" id="MobiDB-lite"/>
    </source>
</evidence>
<dbReference type="Proteomes" id="UP001497480">
    <property type="component" value="Unassembled WGS sequence"/>
</dbReference>
<dbReference type="PANTHER" id="PTHR33871:SF1">
    <property type="entry name" value="OS05G0503100 PROTEIN"/>
    <property type="match status" value="1"/>
</dbReference>
<keyword evidence="3" id="KW-1185">Reference proteome</keyword>